<dbReference type="Proteomes" id="UP000667802">
    <property type="component" value="Unassembled WGS sequence"/>
</dbReference>
<keyword evidence="1" id="KW-0812">Transmembrane</keyword>
<sequence>MIDTNVGWVEERNPTHQSLVFVGFHFVQPNLPIFFIFFVKWYQFSDRIHSNMSGICNDALQSCDRTLSPNPITPIQNLKNKSALL</sequence>
<proteinExistence type="predicted"/>
<organism evidence="2 3">
    <name type="scientific">Aetokthonos hydrillicola Thurmond2011</name>
    <dbReference type="NCBI Taxonomy" id="2712845"/>
    <lineage>
        <taxon>Bacteria</taxon>
        <taxon>Bacillati</taxon>
        <taxon>Cyanobacteriota</taxon>
        <taxon>Cyanophyceae</taxon>
        <taxon>Nostocales</taxon>
        <taxon>Hapalosiphonaceae</taxon>
        <taxon>Aetokthonos</taxon>
    </lineage>
</organism>
<evidence type="ECO:0000313" key="3">
    <source>
        <dbReference type="Proteomes" id="UP000667802"/>
    </source>
</evidence>
<feature type="transmembrane region" description="Helical" evidence="1">
    <location>
        <begin position="20"/>
        <end position="42"/>
    </location>
</feature>
<evidence type="ECO:0000313" key="2">
    <source>
        <dbReference type="EMBL" id="MDR9896202.1"/>
    </source>
</evidence>
<accession>A0AAP5I9U1</accession>
<reference evidence="3" key="1">
    <citation type="journal article" date="2021" name="Science">
        <title>Hunting the eagle killer: A cyanobacterial neurotoxin causes vacuolar myelinopathy.</title>
        <authorList>
            <person name="Breinlinger S."/>
            <person name="Phillips T.J."/>
            <person name="Haram B.N."/>
            <person name="Mares J."/>
            <person name="Martinez Yerena J.A."/>
            <person name="Hrouzek P."/>
            <person name="Sobotka R."/>
            <person name="Henderson W.M."/>
            <person name="Schmieder P."/>
            <person name="Williams S.M."/>
            <person name="Lauderdale J.D."/>
            <person name="Wilde H.D."/>
            <person name="Gerrin W."/>
            <person name="Kust A."/>
            <person name="Washington J.W."/>
            <person name="Wagner C."/>
            <person name="Geier B."/>
            <person name="Liebeke M."/>
            <person name="Enke H."/>
            <person name="Niedermeyer T.H.J."/>
            <person name="Wilde S.B."/>
        </authorList>
    </citation>
    <scope>NUCLEOTIDE SEQUENCE [LARGE SCALE GENOMIC DNA]</scope>
    <source>
        <strain evidence="3">Thurmond2011</strain>
    </source>
</reference>
<keyword evidence="3" id="KW-1185">Reference proteome</keyword>
<keyword evidence="1" id="KW-1133">Transmembrane helix</keyword>
<comment type="caution">
    <text evidence="2">The sequence shown here is derived from an EMBL/GenBank/DDBJ whole genome shotgun (WGS) entry which is preliminary data.</text>
</comment>
<name>A0AAP5I9U1_9CYAN</name>
<protein>
    <submittedName>
        <fullName evidence="2">Uncharacterized protein</fullName>
    </submittedName>
</protein>
<keyword evidence="1" id="KW-0472">Membrane</keyword>
<dbReference type="AlphaFoldDB" id="A0AAP5I9U1"/>
<dbReference type="EMBL" id="JAALHA020000007">
    <property type="protein sequence ID" value="MDR9896202.1"/>
    <property type="molecule type" value="Genomic_DNA"/>
</dbReference>
<evidence type="ECO:0000256" key="1">
    <source>
        <dbReference type="SAM" id="Phobius"/>
    </source>
</evidence>
<gene>
    <name evidence="2" type="ORF">G7B40_016770</name>
</gene>